<evidence type="ECO:0000313" key="1">
    <source>
        <dbReference type="EMBL" id="KAK5169178.1"/>
    </source>
</evidence>
<dbReference type="Proteomes" id="UP001337655">
    <property type="component" value="Unassembled WGS sequence"/>
</dbReference>
<organism evidence="1 2">
    <name type="scientific">Saxophila tyrrhenica</name>
    <dbReference type="NCBI Taxonomy" id="1690608"/>
    <lineage>
        <taxon>Eukaryota</taxon>
        <taxon>Fungi</taxon>
        <taxon>Dikarya</taxon>
        <taxon>Ascomycota</taxon>
        <taxon>Pezizomycotina</taxon>
        <taxon>Dothideomycetes</taxon>
        <taxon>Dothideomycetidae</taxon>
        <taxon>Mycosphaerellales</taxon>
        <taxon>Extremaceae</taxon>
        <taxon>Saxophila</taxon>
    </lineage>
</organism>
<gene>
    <name evidence="1" type="ORF">LTR77_006487</name>
</gene>
<evidence type="ECO:0000313" key="2">
    <source>
        <dbReference type="Proteomes" id="UP001337655"/>
    </source>
</evidence>
<proteinExistence type="predicted"/>
<sequence>MAIRTQDDRDADPAVAPQQSQAGLYALLRHGGNTSQQVATPALQLPANFHTLLHDFVANSSQTKTPSFASTVRLNLSFLDLPPELRNVVYEDLLTLQPNGSPQNRWLQRTSCHPQILRTCKEIHGEAHEILETAVERKIYDLLTTFNGRQATNIGDYLPYLLRRTSKLVLAVNLGPTLRSDGEAIIGVGDNWPRDIILCDRLLTSLNHTLHQVYQILPDSKIRMVDLTITASAGLPHPVNDGGLASLLSPAVAIAAKTQHSTESLGRLFTGFVAVNMASLRTALRLIDQLREEATLLNKLHTKFLLPQAGFKQCPVVEREFSRDGTPPDDWVYRLKDAARVYRRAWT</sequence>
<comment type="caution">
    <text evidence="1">The sequence shown here is derived from an EMBL/GenBank/DDBJ whole genome shotgun (WGS) entry which is preliminary data.</text>
</comment>
<dbReference type="GeneID" id="89927827"/>
<keyword evidence="2" id="KW-1185">Reference proteome</keyword>
<reference evidence="1 2" key="1">
    <citation type="submission" date="2023-08" db="EMBL/GenBank/DDBJ databases">
        <title>Black Yeasts Isolated from many extreme environments.</title>
        <authorList>
            <person name="Coleine C."/>
            <person name="Stajich J.E."/>
            <person name="Selbmann L."/>
        </authorList>
    </citation>
    <scope>NUCLEOTIDE SEQUENCE [LARGE SCALE GENOMIC DNA]</scope>
    <source>
        <strain evidence="1 2">CCFEE 5935</strain>
    </source>
</reference>
<name>A0AAV9P815_9PEZI</name>
<dbReference type="AlphaFoldDB" id="A0AAV9P815"/>
<dbReference type="EMBL" id="JAVRRT010000009">
    <property type="protein sequence ID" value="KAK5169178.1"/>
    <property type="molecule type" value="Genomic_DNA"/>
</dbReference>
<protein>
    <submittedName>
        <fullName evidence="1">Uncharacterized protein</fullName>
    </submittedName>
</protein>
<accession>A0AAV9P815</accession>
<dbReference type="RefSeq" id="XP_064658644.1">
    <property type="nucleotide sequence ID" value="XM_064803729.1"/>
</dbReference>